<dbReference type="AlphaFoldDB" id="G2RG88"/>
<dbReference type="Proteomes" id="UP000008181">
    <property type="component" value="Chromosome 6"/>
</dbReference>
<evidence type="ECO:0000313" key="3">
    <source>
        <dbReference type="EMBL" id="AEO71831.1"/>
    </source>
</evidence>
<sequence>MKDEAKPGSQQGGKCMREPGIGWKVEVGHIEPCLKVKSHHRSRLDELARRLEEADQLAEKLSIKAKPLQVAASNEHSYVDCPLRTEPPAPVPGGSGTFSRKTKSNGPPPPLSQLPAGIGTNSSILMIKGGVQAGISNWSAVDLDLGLVVSSSAPHLSRSPPARPMTL</sequence>
<keyword evidence="4" id="KW-1185">Reference proteome</keyword>
<evidence type="ECO:0000256" key="1">
    <source>
        <dbReference type="SAM" id="Coils"/>
    </source>
</evidence>
<protein>
    <submittedName>
        <fullName evidence="3">Uncharacterized protein</fullName>
    </submittedName>
</protein>
<evidence type="ECO:0000256" key="2">
    <source>
        <dbReference type="SAM" id="MobiDB-lite"/>
    </source>
</evidence>
<feature type="coiled-coil region" evidence="1">
    <location>
        <begin position="37"/>
        <end position="64"/>
    </location>
</feature>
<feature type="region of interest" description="Disordered" evidence="2">
    <location>
        <begin position="79"/>
        <end position="115"/>
    </location>
</feature>
<dbReference type="HOGENOM" id="CLU_1595704_0_0_1"/>
<evidence type="ECO:0000313" key="4">
    <source>
        <dbReference type="Proteomes" id="UP000008181"/>
    </source>
</evidence>
<dbReference type="EMBL" id="CP003014">
    <property type="protein sequence ID" value="AEO71831.1"/>
    <property type="molecule type" value="Genomic_DNA"/>
</dbReference>
<accession>G2RG88</accession>
<gene>
    <name evidence="3" type="ORF">THITE_2133123</name>
</gene>
<organism evidence="3 4">
    <name type="scientific">Thermothielavioides terrestris (strain ATCC 38088 / NRRL 8126)</name>
    <name type="common">Thielavia terrestris</name>
    <dbReference type="NCBI Taxonomy" id="578455"/>
    <lineage>
        <taxon>Eukaryota</taxon>
        <taxon>Fungi</taxon>
        <taxon>Dikarya</taxon>
        <taxon>Ascomycota</taxon>
        <taxon>Pezizomycotina</taxon>
        <taxon>Sordariomycetes</taxon>
        <taxon>Sordariomycetidae</taxon>
        <taxon>Sordariales</taxon>
        <taxon>Chaetomiaceae</taxon>
        <taxon>Thermothielavioides</taxon>
        <taxon>Thermothielavioides terrestris</taxon>
    </lineage>
</organism>
<dbReference type="KEGG" id="ttt:THITE_2133123"/>
<dbReference type="RefSeq" id="XP_003658167.1">
    <property type="nucleotide sequence ID" value="XM_003658119.1"/>
</dbReference>
<name>G2RG88_THETT</name>
<proteinExistence type="predicted"/>
<dbReference type="GeneID" id="11521866"/>
<keyword evidence="1" id="KW-0175">Coiled coil</keyword>
<reference evidence="3 4" key="1">
    <citation type="journal article" date="2011" name="Nat. Biotechnol.">
        <title>Comparative genomic analysis of the thermophilic biomass-degrading fungi Myceliophthora thermophila and Thielavia terrestris.</title>
        <authorList>
            <person name="Berka R.M."/>
            <person name="Grigoriev I.V."/>
            <person name="Otillar R."/>
            <person name="Salamov A."/>
            <person name="Grimwood J."/>
            <person name="Reid I."/>
            <person name="Ishmael N."/>
            <person name="John T."/>
            <person name="Darmond C."/>
            <person name="Moisan M.-C."/>
            <person name="Henrissat B."/>
            <person name="Coutinho P.M."/>
            <person name="Lombard V."/>
            <person name="Natvig D.O."/>
            <person name="Lindquist E."/>
            <person name="Schmutz J."/>
            <person name="Lucas S."/>
            <person name="Harris P."/>
            <person name="Powlowski J."/>
            <person name="Bellemare A."/>
            <person name="Taylor D."/>
            <person name="Butler G."/>
            <person name="de Vries R.P."/>
            <person name="Allijn I.E."/>
            <person name="van den Brink J."/>
            <person name="Ushinsky S."/>
            <person name="Storms R."/>
            <person name="Powell A.J."/>
            <person name="Paulsen I.T."/>
            <person name="Elbourne L.D.H."/>
            <person name="Baker S.E."/>
            <person name="Magnuson J."/>
            <person name="LaBoissiere S."/>
            <person name="Clutterbuck A.J."/>
            <person name="Martinez D."/>
            <person name="Wogulis M."/>
            <person name="de Leon A.L."/>
            <person name="Rey M.W."/>
            <person name="Tsang A."/>
        </authorList>
    </citation>
    <scope>NUCLEOTIDE SEQUENCE [LARGE SCALE GENOMIC DNA]</scope>
    <source>
        <strain evidence="4">ATCC 38088 / NRRL 8126</strain>
    </source>
</reference>